<keyword evidence="1" id="KW-0175">Coiled coil</keyword>
<evidence type="ECO:0000259" key="2">
    <source>
        <dbReference type="Pfam" id="PF20649"/>
    </source>
</evidence>
<dbReference type="InterPro" id="IPR019465">
    <property type="entry name" value="Cog5"/>
</dbReference>
<evidence type="ECO:0000256" key="1">
    <source>
        <dbReference type="SAM" id="Coils"/>
    </source>
</evidence>
<comment type="caution">
    <text evidence="3">The sequence shown here is derived from an EMBL/GenBank/DDBJ whole genome shotgun (WGS) entry which is preliminary data.</text>
</comment>
<dbReference type="PANTHER" id="PTHR13228:SF3">
    <property type="entry name" value="CONSERVED OLIGOMERIC GOLGI COMPLEX SUBUNIT 5"/>
    <property type="match status" value="1"/>
</dbReference>
<name>A0ABD2Q7Y5_9PLAT</name>
<feature type="coiled-coil region" evidence="1">
    <location>
        <begin position="106"/>
        <end position="133"/>
    </location>
</feature>
<sequence length="900" mass="102159">MVTVLSTCYNLEDLLVWELKVLTESKMSQRSLIDPTIKSNKEPATRVFCMDSDMPQICSEQPHPNPLAGPMPTIRDSKVSSRNVEDAIYERVTATHGDLLLNVLEIDDFQAVLTNVEQSLNVLRKNRDNLKMLVTNRKNIIKSQISKLKNLTIVKTCLYHLKQLISLRQKLEKEDELRIAEMIKDADEILNRKEYHEIDSFKEHSSYFQSVKTQLVEKATDLLRTSLDLSDAPKLSVAFHIFLRLNTLEENFEKLVNELSQTFLDETAKLCANSISMQARKKSRLEPQGHAIAPGLAALKMTVTQSTFNAALWTSLDDCLSSFEILTQKLFTITTALKHKASFPSTKYLIPLHWIDQKYQGTSLNGYSFAYFLANAFCSKKLSVSSPIIITFASMEFFKPSSKMTFLDDPKWELAKSFYNLVSSTKPFSNYFLDSLQATLLDSGSKSSQVKQALEGEYPRFAKLVCNLSNSSQHFSAVDTNELLPEFQIFLQPFETAYLGRSLARMHDKINLIFSSSSEQRLPSQSEIDEIVERACSELSFASTNPFLLVKVARNLAKTMVFFAEKIEQLFQHYKDNTVAASDQASQVKSSQSNNAKLVYILCFFAKQVNDKMVRRVGSLSSSTLQKLNEVFEQVAREKYMSLCQEILTPQLLQISVEALKIVNKVRGEEPELVCDLLQSFFTRISSEVLRAYTKHYWKPDQRSPTLQIVLKALGSVCMKSIVEGFMLNVALCRNTERLSLIPVCANFEMTLDALLLGFGGSDLANFQILCPREFTQLRGLRALLATDSVEEICHQFGISLNLSPAKAEHDRTEMNSLPRSLVLEHLFSRSPENIKCPQVVSNCSIDKYINWWLLDSTTEADRLTMSRKALALFSKEAQQMGLREYPVIYIAMNKLITDF</sequence>
<evidence type="ECO:0000313" key="4">
    <source>
        <dbReference type="Proteomes" id="UP001626550"/>
    </source>
</evidence>
<gene>
    <name evidence="3" type="primary">COG5</name>
    <name evidence="3" type="ORF">Ciccas_005686</name>
</gene>
<evidence type="ECO:0000313" key="3">
    <source>
        <dbReference type="EMBL" id="KAL3315677.1"/>
    </source>
</evidence>
<reference evidence="3 4" key="1">
    <citation type="submission" date="2024-11" db="EMBL/GenBank/DDBJ databases">
        <title>Adaptive evolution of stress response genes in parasites aligns with host niche diversity.</title>
        <authorList>
            <person name="Hahn C."/>
            <person name="Resl P."/>
        </authorList>
    </citation>
    <scope>NUCLEOTIDE SEQUENCE [LARGE SCALE GENOMIC DNA]</scope>
    <source>
        <strain evidence="3">EGGRZ-B1_66</strain>
        <tissue evidence="3">Body</tissue>
    </source>
</reference>
<organism evidence="3 4">
    <name type="scientific">Cichlidogyrus casuarinus</name>
    <dbReference type="NCBI Taxonomy" id="1844966"/>
    <lineage>
        <taxon>Eukaryota</taxon>
        <taxon>Metazoa</taxon>
        <taxon>Spiralia</taxon>
        <taxon>Lophotrochozoa</taxon>
        <taxon>Platyhelminthes</taxon>
        <taxon>Monogenea</taxon>
        <taxon>Monopisthocotylea</taxon>
        <taxon>Dactylogyridea</taxon>
        <taxon>Ancyrocephalidae</taxon>
        <taxon>Cichlidogyrus</taxon>
    </lineage>
</organism>
<keyword evidence="4" id="KW-1185">Reference proteome</keyword>
<dbReference type="PANTHER" id="PTHR13228">
    <property type="entry name" value="CONSERVED OLIGOMERIC GOLGI COMPLEX COMPONENT 5"/>
    <property type="match status" value="1"/>
</dbReference>
<feature type="domain" description="Conserved oligomeric Golgi complex subunit 5 helical" evidence="2">
    <location>
        <begin position="197"/>
        <end position="465"/>
    </location>
</feature>
<dbReference type="InterPro" id="IPR048485">
    <property type="entry name" value="COG5_helical"/>
</dbReference>
<dbReference type="EMBL" id="JBJKFK010000689">
    <property type="protein sequence ID" value="KAL3315677.1"/>
    <property type="molecule type" value="Genomic_DNA"/>
</dbReference>
<protein>
    <submittedName>
        <fullName evidence="3">Conserved oligomeric Golgi complex subunit</fullName>
    </submittedName>
</protein>
<dbReference type="Proteomes" id="UP001626550">
    <property type="component" value="Unassembled WGS sequence"/>
</dbReference>
<accession>A0ABD2Q7Y5</accession>
<dbReference type="AlphaFoldDB" id="A0ABD2Q7Y5"/>
<dbReference type="Pfam" id="PF20649">
    <property type="entry name" value="COG5_C"/>
    <property type="match status" value="1"/>
</dbReference>
<proteinExistence type="predicted"/>